<proteinExistence type="predicted"/>
<sequence>MSRNISTGSGRKLQISSPQPYQPPARQFDGPLPAALQPVQVPPGLNLRRPSYNGNTNGGGDGGAISSPGNGAVGPGGRFEAAIPPPGVAVDGTSGDLSGGRRIPSGSSALSATGAPLRPARSIRRAPGTDTSIRTVSGGGNRQQEPEQTLRIPPVEPRSVNRNRIPTPPPHTHGQPLQPAPHQPAPQPVAPLHSSAGSYPQVANDHQLHSPITDEPPTPIGQQAPSSGKIWEQERAQRSQMLQMQQGAAGREQQLLGVVVDAFSGRSGNKSTTGNASKSASGEAGRLGSGAATAAATTRDGMGERSMVELQEQDLLVGKGGRGFDEVDAVLRKIKRDWPEVLGPEVYANSLPVHADLLSALGRIQAVVRETKEGLKKGKELLAGGAAGMDARARVQSAQSGAGAAGAGAGKRGEMAALWNKERMLRDSLKLLDIIENMNKVPERLETLIGEKKFLQASLILTRSLKTIDREEMMEIEALSELRTYLQAQMNALMEILIEELSNHLYLKTVYSESRWVVYQPGQAESTSYAGLRTRKLQLTRSRTVIVPKYNAEDDLSSFSPSEPALLTPTNPGDRMSSRLSRFLVNLSMKPLRDPILYLSDAELLELPAIPQHMHRRAAGGFNSSVSSMSGFLAGGNDAQGKFSYVNPEQDSFAYMEVILESLSILGKLGHALEVTSARIGSDLFTLVESTIDEVAERMDMRQADLQSMRLQTIIEGSNRTSAAPASTSTSNTLQRIGKPARLRNESLDQTDSAEQAETLLDLFWTVYSKLRAVVEGHRVVGEIVGRIGMRPGQSQGKQAIAIPMEEVIKPMQKEVRTLMHDYLTDQDRGSDANIKPLTTINDVLRNSKSARDRHKVVFRFGDTDSQSLEKDLKVYQDTVDNAMKTYAPGLVTLAEKGVQNGITVTTINLDLTSRKARQHRLLVKPNPFNARLLFQPYLSFVSSAKQVAGISSLDDEAEVIGSFMDDFVVKVYLPQLEDKVTSIFQNALNYLVTSDSYTAGDLPLAAIWAQREEIVACLEELQATPMTNKSRQQELVRQETRIELDLHSGKSVTEKDLIGGRAKFEALAQLYYSIRWLVSQLNKLKIVANDGISPLVVKTNKRLSLIPTPTTSNTPQLELSTAMAQRFDAILSTYDQLGDLVLFTLRAELRCRTMHYCEVSMSKGNYRIENEADEPDPYILDLTVDLGECYGAVLGKLPEEDVRFLFCGLGALTDQVMVSSARFVRFATQFGVYKIERNILAIQQTLRNITDGAEESNMDRAKRYWALYGIGPKVSRQMSPPSIRLFPSADPQLPLKKAMLEELQSRKPEFSFDEYNHMLNLQCKVDPKASNRFSGSFQMDSSGLSSSRSAVDADRTLYNDFLIDLHSLAINDWD</sequence>
<gene>
    <name evidence="1" type="ORF">QFC21_000955</name>
</gene>
<evidence type="ECO:0000313" key="1">
    <source>
        <dbReference type="EMBL" id="KAJ9107500.1"/>
    </source>
</evidence>
<protein>
    <submittedName>
        <fullName evidence="1">Uncharacterized protein</fullName>
    </submittedName>
</protein>
<dbReference type="Proteomes" id="UP001227268">
    <property type="component" value="Unassembled WGS sequence"/>
</dbReference>
<name>A0ACC2W6X5_9TREE</name>
<accession>A0ACC2W6X5</accession>
<reference evidence="1" key="1">
    <citation type="submission" date="2023-04" db="EMBL/GenBank/DDBJ databases">
        <title>Draft Genome sequencing of Naganishia species isolated from polar environments using Oxford Nanopore Technology.</title>
        <authorList>
            <person name="Leo P."/>
            <person name="Venkateswaran K."/>
        </authorList>
    </citation>
    <scope>NUCLEOTIDE SEQUENCE</scope>
    <source>
        <strain evidence="1">MNA-CCFEE 5423</strain>
    </source>
</reference>
<comment type="caution">
    <text evidence="1">The sequence shown here is derived from an EMBL/GenBank/DDBJ whole genome shotgun (WGS) entry which is preliminary data.</text>
</comment>
<evidence type="ECO:0000313" key="2">
    <source>
        <dbReference type="Proteomes" id="UP001227268"/>
    </source>
</evidence>
<dbReference type="EMBL" id="JASBWT010000002">
    <property type="protein sequence ID" value="KAJ9107500.1"/>
    <property type="molecule type" value="Genomic_DNA"/>
</dbReference>
<keyword evidence="2" id="KW-1185">Reference proteome</keyword>
<organism evidence="1 2">
    <name type="scientific">Naganishia friedmannii</name>
    <dbReference type="NCBI Taxonomy" id="89922"/>
    <lineage>
        <taxon>Eukaryota</taxon>
        <taxon>Fungi</taxon>
        <taxon>Dikarya</taxon>
        <taxon>Basidiomycota</taxon>
        <taxon>Agaricomycotina</taxon>
        <taxon>Tremellomycetes</taxon>
        <taxon>Filobasidiales</taxon>
        <taxon>Filobasidiaceae</taxon>
        <taxon>Naganishia</taxon>
    </lineage>
</organism>